<dbReference type="EC" id="3.2.1.55" evidence="4"/>
<comment type="caution">
    <text evidence="10">The sequence shown here is derived from an EMBL/GenBank/DDBJ whole genome shotgun (WGS) entry which is preliminary data.</text>
</comment>
<evidence type="ECO:0000256" key="6">
    <source>
        <dbReference type="ARBA" id="ARBA00023277"/>
    </source>
</evidence>
<dbReference type="SUPFAM" id="SSF49785">
    <property type="entry name" value="Galactose-binding domain-like"/>
    <property type="match status" value="1"/>
</dbReference>
<keyword evidence="8" id="KW-0732">Signal</keyword>
<sequence>MKPLCIATLCLFANILVAQQSAAIHVDASRVENHVSPRMYASFVEMMAEDVKWGMTAEMIHDRSFEEAPNYLGLPAAWQLEPDERNDIVGAIRFQPSTDEAYPKVNQATNEPEHSLRITVAPGDITDERRGLSQGRLSIEAGQTYEGYLWIKLPTKDAYSGGITVALEADVTDGMTYATAELSNVFGDWRKYSFTLRPTQTDRFAKLSILFRGKGTLYLDQVSLESGAATMQVRNDAETMIRGLHPSFMRWPGGNVAQDYHWQWGIGPRDLRPTWINKSWSNAPEPGDLGTDEYLALCARLHIEPSITVNVDGAGATPEEAAAWVEYVNGPATSKYGAMRAANGHPAPYNVKQWELGNEIFGDWVRGHVTGEQYAQAAVRYAHAMRVVDPTLQLIAVGEGIFQNSDAWNSAVLKTAGPEIQYLAVHDYTSLAQNASQPNPRAAMMARPSEFEANYRHMGDLIAQDAPGRNIKLIVNEWNLFYDADEIESMEGAVYASRMMNGFERDGDIVAANCISDLLNGWVGGVIQASRDRIYGSAQYYALKMYSDHVGTDRLHSELTSPDLQPGILAIDAVATRSADATQLFIKMSNADDKQAVSTTIDISGFPHTANVSLAILSSRIRGERNTFENPERLKTSDTQLSCARTCVVKLPPNSVAILTFRSAR</sequence>
<dbReference type="GO" id="GO:0046556">
    <property type="term" value="F:alpha-L-arabinofuranosidase activity"/>
    <property type="evidence" value="ECO:0007669"/>
    <property type="project" value="UniProtKB-EC"/>
</dbReference>
<dbReference type="Gene3D" id="2.60.40.1180">
    <property type="entry name" value="Golgi alpha-mannosidase II"/>
    <property type="match status" value="1"/>
</dbReference>
<dbReference type="InterPro" id="IPR017853">
    <property type="entry name" value="GH"/>
</dbReference>
<comment type="catalytic activity">
    <reaction evidence="1">
        <text>Hydrolysis of terminal non-reducing alpha-L-arabinofuranoside residues in alpha-L-arabinosides.</text>
        <dbReference type="EC" id="3.2.1.55"/>
    </reaction>
</comment>
<evidence type="ECO:0000256" key="3">
    <source>
        <dbReference type="ARBA" id="ARBA00011165"/>
    </source>
</evidence>
<dbReference type="Pfam" id="PF22848">
    <property type="entry name" value="ASD1_dom"/>
    <property type="match status" value="1"/>
</dbReference>
<evidence type="ECO:0000256" key="2">
    <source>
        <dbReference type="ARBA" id="ARBA00007186"/>
    </source>
</evidence>
<dbReference type="InterPro" id="IPR013780">
    <property type="entry name" value="Glyco_hydro_b"/>
</dbReference>
<evidence type="ECO:0000256" key="7">
    <source>
        <dbReference type="ARBA" id="ARBA00023295"/>
    </source>
</evidence>
<gene>
    <name evidence="10" type="ORF">HDF16_000905</name>
</gene>
<keyword evidence="5 10" id="KW-0378">Hydrolase</keyword>
<name>A0A7W8E2D1_9BACT</name>
<protein>
    <recommendedName>
        <fullName evidence="4">non-reducing end alpha-L-arabinofuranosidase</fullName>
        <ecNumber evidence="4">3.2.1.55</ecNumber>
    </recommendedName>
</protein>
<dbReference type="Gene3D" id="3.20.20.80">
    <property type="entry name" value="Glycosidases"/>
    <property type="match status" value="1"/>
</dbReference>
<dbReference type="InterPro" id="IPR055235">
    <property type="entry name" value="ASD1_cat"/>
</dbReference>
<dbReference type="EMBL" id="JACHIP010000001">
    <property type="protein sequence ID" value="MBB5056236.1"/>
    <property type="molecule type" value="Genomic_DNA"/>
</dbReference>
<dbReference type="SUPFAM" id="SSF51011">
    <property type="entry name" value="Glycosyl hydrolase domain"/>
    <property type="match status" value="1"/>
</dbReference>
<feature type="domain" description="Alpha-L-arabinofuranosidase C-terminal" evidence="9">
    <location>
        <begin position="476"/>
        <end position="655"/>
    </location>
</feature>
<comment type="similarity">
    <text evidence="2">Belongs to the glycosyl hydrolase 51 family.</text>
</comment>
<dbReference type="Pfam" id="PF06964">
    <property type="entry name" value="Alpha-L-AF_C"/>
    <property type="match status" value="1"/>
</dbReference>
<evidence type="ECO:0000259" key="9">
    <source>
        <dbReference type="SMART" id="SM00813"/>
    </source>
</evidence>
<dbReference type="GO" id="GO:0000272">
    <property type="term" value="P:polysaccharide catabolic process"/>
    <property type="evidence" value="ECO:0007669"/>
    <property type="project" value="TreeGrafter"/>
</dbReference>
<keyword evidence="7 10" id="KW-0326">Glycosidase</keyword>
<dbReference type="Proteomes" id="UP000540989">
    <property type="component" value="Unassembled WGS sequence"/>
</dbReference>
<evidence type="ECO:0000256" key="4">
    <source>
        <dbReference type="ARBA" id="ARBA00012670"/>
    </source>
</evidence>
<dbReference type="PANTHER" id="PTHR43576">
    <property type="entry name" value="ALPHA-L-ARABINOFURANOSIDASE C-RELATED"/>
    <property type="match status" value="1"/>
</dbReference>
<dbReference type="PANTHER" id="PTHR43576:SF2">
    <property type="entry name" value="INTRACELLULAR EXO-ALPHA-L-ARABINOFURANOSIDASE 2"/>
    <property type="match status" value="1"/>
</dbReference>
<keyword evidence="6" id="KW-0119">Carbohydrate metabolism</keyword>
<accession>A0A7W8E2D1</accession>
<dbReference type="SUPFAM" id="SSF51445">
    <property type="entry name" value="(Trans)glycosidases"/>
    <property type="match status" value="1"/>
</dbReference>
<feature type="chain" id="PRO_5030564174" description="non-reducing end alpha-L-arabinofuranosidase" evidence="8">
    <location>
        <begin position="23"/>
        <end position="665"/>
    </location>
</feature>
<dbReference type="Gene3D" id="2.60.120.260">
    <property type="entry name" value="Galactose-binding domain-like"/>
    <property type="match status" value="1"/>
</dbReference>
<comment type="subunit">
    <text evidence="3">Homohexamer; trimer of dimers.</text>
</comment>
<dbReference type="InterPro" id="IPR010720">
    <property type="entry name" value="Alpha-L-AF_C"/>
</dbReference>
<evidence type="ECO:0000313" key="10">
    <source>
        <dbReference type="EMBL" id="MBB5056236.1"/>
    </source>
</evidence>
<dbReference type="GO" id="GO:0046373">
    <property type="term" value="P:L-arabinose metabolic process"/>
    <property type="evidence" value="ECO:0007669"/>
    <property type="project" value="InterPro"/>
</dbReference>
<evidence type="ECO:0000256" key="1">
    <source>
        <dbReference type="ARBA" id="ARBA00001462"/>
    </source>
</evidence>
<evidence type="ECO:0000256" key="5">
    <source>
        <dbReference type="ARBA" id="ARBA00022801"/>
    </source>
</evidence>
<keyword evidence="11" id="KW-1185">Reference proteome</keyword>
<dbReference type="AlphaFoldDB" id="A0A7W8E2D1"/>
<dbReference type="InterPro" id="IPR008979">
    <property type="entry name" value="Galactose-bd-like_sf"/>
</dbReference>
<reference evidence="10 11" key="1">
    <citation type="submission" date="2020-08" db="EMBL/GenBank/DDBJ databases">
        <title>Genomic Encyclopedia of Type Strains, Phase IV (KMG-V): Genome sequencing to study the core and pangenomes of soil and plant-associated prokaryotes.</title>
        <authorList>
            <person name="Whitman W."/>
        </authorList>
    </citation>
    <scope>NUCLEOTIDE SEQUENCE [LARGE SCALE GENOMIC DNA]</scope>
    <source>
        <strain evidence="10 11">M8UP14</strain>
    </source>
</reference>
<evidence type="ECO:0000256" key="8">
    <source>
        <dbReference type="SAM" id="SignalP"/>
    </source>
</evidence>
<organism evidence="10 11">
    <name type="scientific">Granulicella aggregans</name>
    <dbReference type="NCBI Taxonomy" id="474949"/>
    <lineage>
        <taxon>Bacteria</taxon>
        <taxon>Pseudomonadati</taxon>
        <taxon>Acidobacteriota</taxon>
        <taxon>Terriglobia</taxon>
        <taxon>Terriglobales</taxon>
        <taxon>Acidobacteriaceae</taxon>
        <taxon>Granulicella</taxon>
    </lineage>
</organism>
<dbReference type="RefSeq" id="WP_184213903.1">
    <property type="nucleotide sequence ID" value="NZ_JACHIP010000001.1"/>
</dbReference>
<proteinExistence type="inferred from homology"/>
<feature type="signal peptide" evidence="8">
    <location>
        <begin position="1"/>
        <end position="22"/>
    </location>
</feature>
<dbReference type="SMART" id="SM00813">
    <property type="entry name" value="Alpha-L-AF_C"/>
    <property type="match status" value="1"/>
</dbReference>
<evidence type="ECO:0000313" key="11">
    <source>
        <dbReference type="Proteomes" id="UP000540989"/>
    </source>
</evidence>